<feature type="compositionally biased region" description="Basic and acidic residues" evidence="1">
    <location>
        <begin position="12"/>
        <end position="23"/>
    </location>
</feature>
<dbReference type="RefSeq" id="WP_198642305.1">
    <property type="nucleotide sequence ID" value="NZ_JAEHSL010000007.1"/>
</dbReference>
<name>A0ABS0TUG9_SERPR</name>
<comment type="caution">
    <text evidence="2">The sequence shown here is derived from an EMBL/GenBank/DDBJ whole genome shotgun (WGS) entry which is preliminary data.</text>
</comment>
<evidence type="ECO:0000313" key="2">
    <source>
        <dbReference type="EMBL" id="MBI6181108.1"/>
    </source>
</evidence>
<dbReference type="EMBL" id="JAEHSL010000007">
    <property type="protein sequence ID" value="MBI6181108.1"/>
    <property type="molecule type" value="Genomic_DNA"/>
</dbReference>
<evidence type="ECO:0000313" key="3">
    <source>
        <dbReference type="Proteomes" id="UP000639004"/>
    </source>
</evidence>
<accession>A0ABS0TUG9</accession>
<feature type="region of interest" description="Disordered" evidence="1">
    <location>
        <begin position="46"/>
        <end position="77"/>
    </location>
</feature>
<feature type="region of interest" description="Disordered" evidence="1">
    <location>
        <begin position="1"/>
        <end position="23"/>
    </location>
</feature>
<evidence type="ECO:0000256" key="1">
    <source>
        <dbReference type="SAM" id="MobiDB-lite"/>
    </source>
</evidence>
<feature type="compositionally biased region" description="Acidic residues" evidence="1">
    <location>
        <begin position="1"/>
        <end position="10"/>
    </location>
</feature>
<protein>
    <submittedName>
        <fullName evidence="2">Uncharacterized protein</fullName>
    </submittedName>
</protein>
<proteinExistence type="predicted"/>
<feature type="compositionally biased region" description="Pro residues" evidence="1">
    <location>
        <begin position="48"/>
        <end position="59"/>
    </location>
</feature>
<sequence>MEEEVIESPEEQANHHGHLDDGRDWKFWHVWRMRSKYRIRAGIIEAPPARPQVMPPQQPPKKKQVKSRGKKKEAAPA</sequence>
<feature type="compositionally biased region" description="Basic residues" evidence="1">
    <location>
        <begin position="60"/>
        <end position="71"/>
    </location>
</feature>
<organism evidence="2 3">
    <name type="scientific">Serratia proteamaculans</name>
    <dbReference type="NCBI Taxonomy" id="28151"/>
    <lineage>
        <taxon>Bacteria</taxon>
        <taxon>Pseudomonadati</taxon>
        <taxon>Pseudomonadota</taxon>
        <taxon>Gammaproteobacteria</taxon>
        <taxon>Enterobacterales</taxon>
        <taxon>Yersiniaceae</taxon>
        <taxon>Serratia</taxon>
    </lineage>
</organism>
<keyword evidence="3" id="KW-1185">Reference proteome</keyword>
<dbReference type="Proteomes" id="UP000639004">
    <property type="component" value="Unassembled WGS sequence"/>
</dbReference>
<gene>
    <name evidence="2" type="ORF">JEQ07_11960</name>
</gene>
<reference evidence="2 3" key="1">
    <citation type="submission" date="2020-12" db="EMBL/GenBank/DDBJ databases">
        <title>Enhanced detection system for hospital associated transmission using whole genome sequencing surveillance.</title>
        <authorList>
            <person name="Harrison L.H."/>
            <person name="Van Tyne D."/>
            <person name="Marsh J.W."/>
            <person name="Griffith M.P."/>
            <person name="Snyder D.J."/>
            <person name="Cooper V.S."/>
            <person name="Mustapha M."/>
        </authorList>
    </citation>
    <scope>NUCLEOTIDE SEQUENCE [LARGE SCALE GENOMIC DNA]</scope>
    <source>
        <strain evidence="2 3">SER00238</strain>
    </source>
</reference>